<feature type="compositionally biased region" description="Low complexity" evidence="8">
    <location>
        <begin position="44"/>
        <end position="54"/>
    </location>
</feature>
<keyword evidence="7" id="KW-0325">Glycoprotein</keyword>
<evidence type="ECO:0000256" key="2">
    <source>
        <dbReference type="ARBA" id="ARBA00006986"/>
    </source>
</evidence>
<evidence type="ECO:0000256" key="3">
    <source>
        <dbReference type="ARBA" id="ARBA00022692"/>
    </source>
</evidence>
<dbReference type="AlphaFoldDB" id="A0A5C6MY31"/>
<sequence length="347" mass="37388">MVPARREPQSSGPENRDNHTCLRGPAVSVLDVWFWPPRHQQEAPGQEVPGQETPGPGGPGPGAPQARSPPRQEPPRPGAPRARSPPGQEPPGPGDPRPGAPRARSPPRLLKGFPSLRQFFLPPLFSRGVLILGANLDCDTYHVTAAEAPVIFGEVWPPLIGHVDYVIVFRELMSAAVGMSSLRVWVLVLVRFCCFFVHAEVSTSATSRNGTTAYSSTAANGTEAGPKKSGPGGLNVDSSMIQRALYVLIGITMTGVLYFLIRAVRLKRPAPRRKYGLLSNYDDSVEMVEGESEEDDTLYEARSLRRSEVTLPMMTSADAADKGDGSHTDGTDQGYGSLVLLDNGWSS</sequence>
<keyword evidence="11" id="KW-1185">Reference proteome</keyword>
<feature type="compositionally biased region" description="Pro residues" evidence="8">
    <location>
        <begin position="87"/>
        <end position="99"/>
    </location>
</feature>
<feature type="region of interest" description="Disordered" evidence="8">
    <location>
        <begin position="208"/>
        <end position="233"/>
    </location>
</feature>
<evidence type="ECO:0000256" key="5">
    <source>
        <dbReference type="ARBA" id="ARBA00022989"/>
    </source>
</evidence>
<feature type="transmembrane region" description="Helical" evidence="9">
    <location>
        <begin position="244"/>
        <end position="264"/>
    </location>
</feature>
<evidence type="ECO:0000256" key="1">
    <source>
        <dbReference type="ARBA" id="ARBA00004479"/>
    </source>
</evidence>
<dbReference type="GO" id="GO:0005576">
    <property type="term" value="C:extracellular region"/>
    <property type="evidence" value="ECO:0007669"/>
    <property type="project" value="TreeGrafter"/>
</dbReference>
<evidence type="ECO:0000313" key="10">
    <source>
        <dbReference type="EMBL" id="TWW58367.1"/>
    </source>
</evidence>
<keyword evidence="4" id="KW-0732">Signal</keyword>
<dbReference type="InterPro" id="IPR009565">
    <property type="entry name" value="FAM174-like"/>
</dbReference>
<dbReference type="EMBL" id="RHFK02000020">
    <property type="protein sequence ID" value="TWW58367.1"/>
    <property type="molecule type" value="Genomic_DNA"/>
</dbReference>
<dbReference type="GO" id="GO:0016020">
    <property type="term" value="C:membrane"/>
    <property type="evidence" value="ECO:0007669"/>
    <property type="project" value="UniProtKB-SubCell"/>
</dbReference>
<evidence type="ECO:0000313" key="11">
    <source>
        <dbReference type="Proteomes" id="UP000324091"/>
    </source>
</evidence>
<feature type="region of interest" description="Disordered" evidence="8">
    <location>
        <begin position="1"/>
        <end position="108"/>
    </location>
</feature>
<protein>
    <submittedName>
        <fullName evidence="10">Uncharacterized protein</fullName>
    </submittedName>
</protein>
<proteinExistence type="inferred from homology"/>
<evidence type="ECO:0000256" key="6">
    <source>
        <dbReference type="ARBA" id="ARBA00023136"/>
    </source>
</evidence>
<feature type="compositionally biased region" description="Basic and acidic residues" evidence="8">
    <location>
        <begin position="1"/>
        <end position="20"/>
    </location>
</feature>
<gene>
    <name evidence="10" type="ORF">D4764_07G0010860</name>
</gene>
<keyword evidence="5 9" id="KW-1133">Transmembrane helix</keyword>
<evidence type="ECO:0000256" key="8">
    <source>
        <dbReference type="SAM" id="MobiDB-lite"/>
    </source>
</evidence>
<reference evidence="10 11" key="1">
    <citation type="submission" date="2019-04" db="EMBL/GenBank/DDBJ databases">
        <title>Chromosome genome assembly for Takifugu flavidus.</title>
        <authorList>
            <person name="Xiao S."/>
        </authorList>
    </citation>
    <scope>NUCLEOTIDE SEQUENCE [LARGE SCALE GENOMIC DNA]</scope>
    <source>
        <strain evidence="10">HTHZ2018</strain>
        <tissue evidence="10">Muscle</tissue>
    </source>
</reference>
<organism evidence="10 11">
    <name type="scientific">Takifugu flavidus</name>
    <name type="common">sansaifugu</name>
    <dbReference type="NCBI Taxonomy" id="433684"/>
    <lineage>
        <taxon>Eukaryota</taxon>
        <taxon>Metazoa</taxon>
        <taxon>Chordata</taxon>
        <taxon>Craniata</taxon>
        <taxon>Vertebrata</taxon>
        <taxon>Euteleostomi</taxon>
        <taxon>Actinopterygii</taxon>
        <taxon>Neopterygii</taxon>
        <taxon>Teleostei</taxon>
        <taxon>Neoteleostei</taxon>
        <taxon>Acanthomorphata</taxon>
        <taxon>Eupercaria</taxon>
        <taxon>Tetraodontiformes</taxon>
        <taxon>Tetradontoidea</taxon>
        <taxon>Tetraodontidae</taxon>
        <taxon>Takifugu</taxon>
    </lineage>
</organism>
<keyword evidence="6 9" id="KW-0472">Membrane</keyword>
<accession>A0A5C6MY31</accession>
<name>A0A5C6MY31_9TELE</name>
<feature type="compositionally biased region" description="Polar residues" evidence="8">
    <location>
        <begin position="208"/>
        <end position="220"/>
    </location>
</feature>
<dbReference type="PANTHER" id="PTHR28607:SF2">
    <property type="entry name" value="PROTEIN FAM174C"/>
    <property type="match status" value="1"/>
</dbReference>
<evidence type="ECO:0000256" key="4">
    <source>
        <dbReference type="ARBA" id="ARBA00022729"/>
    </source>
</evidence>
<comment type="subcellular location">
    <subcellularLocation>
        <location evidence="1">Membrane</location>
        <topology evidence="1">Single-pass type I membrane protein</topology>
    </subcellularLocation>
</comment>
<dbReference type="Pfam" id="PF06679">
    <property type="entry name" value="DUF1180"/>
    <property type="match status" value="1"/>
</dbReference>
<comment type="similarity">
    <text evidence="2">Belongs to the FAM174 family.</text>
</comment>
<dbReference type="PANTHER" id="PTHR28607">
    <property type="entry name" value="EXPRESSED PROTEIN"/>
    <property type="match status" value="1"/>
</dbReference>
<comment type="caution">
    <text evidence="10">The sequence shown here is derived from an EMBL/GenBank/DDBJ whole genome shotgun (WGS) entry which is preliminary data.</text>
</comment>
<evidence type="ECO:0000256" key="7">
    <source>
        <dbReference type="ARBA" id="ARBA00023180"/>
    </source>
</evidence>
<dbReference type="Proteomes" id="UP000324091">
    <property type="component" value="Chromosome 7"/>
</dbReference>
<evidence type="ECO:0000256" key="9">
    <source>
        <dbReference type="SAM" id="Phobius"/>
    </source>
</evidence>
<keyword evidence="3 9" id="KW-0812">Transmembrane</keyword>